<dbReference type="Gene3D" id="3.40.50.1000">
    <property type="entry name" value="HAD superfamily/HAD-like"/>
    <property type="match status" value="1"/>
</dbReference>
<dbReference type="InterPro" id="IPR016965">
    <property type="entry name" value="Pase_PHOSPHO-typ"/>
</dbReference>
<dbReference type="GO" id="GO:0036424">
    <property type="term" value="F:L-phosphoserine phosphatase activity"/>
    <property type="evidence" value="ECO:0007669"/>
    <property type="project" value="TreeGrafter"/>
</dbReference>
<dbReference type="EC" id="3.1.3.-" evidence="6"/>
<evidence type="ECO:0000256" key="5">
    <source>
        <dbReference type="ARBA" id="ARBA00022842"/>
    </source>
</evidence>
<dbReference type="InterPro" id="IPR006384">
    <property type="entry name" value="HAD_hydro_PyrdxlP_Pase-like"/>
</dbReference>
<protein>
    <submittedName>
        <fullName evidence="6">MtnX-like HAD-IB family phosphatase</fullName>
        <ecNumber evidence="6">3.1.3.-</ecNumber>
    </submittedName>
</protein>
<dbReference type="Gene3D" id="3.90.1470.20">
    <property type="match status" value="1"/>
</dbReference>
<dbReference type="RefSeq" id="WP_042683385.1">
    <property type="nucleotide sequence ID" value="NZ_CABKTM010000075.1"/>
</dbReference>
<dbReference type="PANTHER" id="PTHR43344:SF21">
    <property type="entry name" value="POLYOL PHOSPHATE PHOSPHATASE PYP1"/>
    <property type="match status" value="1"/>
</dbReference>
<dbReference type="AlphaFoldDB" id="A0A9X2MNW3"/>
<organism evidence="6 7">
    <name type="scientific">Anaerosalibacter massiliensis</name>
    <dbReference type="NCBI Taxonomy" id="1347392"/>
    <lineage>
        <taxon>Bacteria</taxon>
        <taxon>Bacillati</taxon>
        <taxon>Bacillota</taxon>
        <taxon>Tissierellia</taxon>
        <taxon>Tissierellales</taxon>
        <taxon>Sporanaerobacteraceae</taxon>
        <taxon>Anaerosalibacter</taxon>
    </lineage>
</organism>
<keyword evidence="4 6" id="KW-0378">Hydrolase</keyword>
<dbReference type="Proteomes" id="UP001142078">
    <property type="component" value="Unassembled WGS sequence"/>
</dbReference>
<name>A0A9X2MNW3_9FIRM</name>
<comment type="caution">
    <text evidence="6">The sequence shown here is derived from an EMBL/GenBank/DDBJ whole genome shotgun (WGS) entry which is preliminary data.</text>
</comment>
<dbReference type="PANTHER" id="PTHR43344">
    <property type="entry name" value="PHOSPHOSERINE PHOSPHATASE"/>
    <property type="match status" value="1"/>
</dbReference>
<proteinExistence type="inferred from homology"/>
<gene>
    <name evidence="6" type="ORF">NSA23_10180</name>
</gene>
<evidence type="ECO:0000313" key="7">
    <source>
        <dbReference type="Proteomes" id="UP001142078"/>
    </source>
</evidence>
<dbReference type="GO" id="GO:0006564">
    <property type="term" value="P:L-serine biosynthetic process"/>
    <property type="evidence" value="ECO:0007669"/>
    <property type="project" value="TreeGrafter"/>
</dbReference>
<dbReference type="NCBIfam" id="TIGR01488">
    <property type="entry name" value="HAD-SF-IB"/>
    <property type="match status" value="1"/>
</dbReference>
<dbReference type="InterPro" id="IPR036412">
    <property type="entry name" value="HAD-like_sf"/>
</dbReference>
<comment type="similarity">
    <text evidence="2">Belongs to the HAD-like hydrolase superfamily. SerB family.</text>
</comment>
<dbReference type="SUPFAM" id="SSF56784">
    <property type="entry name" value="HAD-like"/>
    <property type="match status" value="1"/>
</dbReference>
<dbReference type="InterPro" id="IPR023214">
    <property type="entry name" value="HAD_sf"/>
</dbReference>
<keyword evidence="7" id="KW-1185">Reference proteome</keyword>
<dbReference type="NCBIfam" id="TIGR01489">
    <property type="entry name" value="DKMTPPase-SF"/>
    <property type="match status" value="1"/>
</dbReference>
<dbReference type="InterPro" id="IPR050582">
    <property type="entry name" value="HAD-like_SerB"/>
</dbReference>
<accession>A0A9X2MNW3</accession>
<dbReference type="EMBL" id="JANJZL010000006">
    <property type="protein sequence ID" value="MCR2044481.1"/>
    <property type="molecule type" value="Genomic_DNA"/>
</dbReference>
<dbReference type="GO" id="GO:0000287">
    <property type="term" value="F:magnesium ion binding"/>
    <property type="evidence" value="ECO:0007669"/>
    <property type="project" value="TreeGrafter"/>
</dbReference>
<reference evidence="6" key="1">
    <citation type="submission" date="2022-07" db="EMBL/GenBank/DDBJ databases">
        <title>Enhanced cultured diversity of the mouse gut microbiota enables custom-made synthetic communities.</title>
        <authorList>
            <person name="Afrizal A."/>
        </authorList>
    </citation>
    <scope>NUCLEOTIDE SEQUENCE</scope>
    <source>
        <strain evidence="6">DSM 29482</strain>
    </source>
</reference>
<dbReference type="OrthoDB" id="9804940at2"/>
<sequence length="229" mass="26526">MFKIEDLNNSIILSDFDGTITTFDTNYRLFNIIGNEKTKEISKELLKGNLSMKTAARSQFENLELGKKAYIDYILNEIEIQPGFIKFYENIKKYNVDFAIVSGGFLNGIEVFLEKYGITDIKIYANELVFKGNKVGVKFYDDIHGYEEKDCSCAFKPSGNCKVKFYNEYKKDYDKIIFIGDGSTDLGIAEKADILFAKDSLADYCNKKNIEFIKWKDFRDINKMIFNKR</sequence>
<keyword evidence="3" id="KW-0479">Metal-binding</keyword>
<comment type="cofactor">
    <cofactor evidence="1">
        <name>Mg(2+)</name>
        <dbReference type="ChEBI" id="CHEBI:18420"/>
    </cofactor>
</comment>
<dbReference type="Pfam" id="PF06888">
    <property type="entry name" value="Put_Phosphatase"/>
    <property type="match status" value="1"/>
</dbReference>
<evidence type="ECO:0000313" key="6">
    <source>
        <dbReference type="EMBL" id="MCR2044481.1"/>
    </source>
</evidence>
<evidence type="ECO:0000256" key="2">
    <source>
        <dbReference type="ARBA" id="ARBA00009184"/>
    </source>
</evidence>
<evidence type="ECO:0000256" key="4">
    <source>
        <dbReference type="ARBA" id="ARBA00022801"/>
    </source>
</evidence>
<evidence type="ECO:0000256" key="3">
    <source>
        <dbReference type="ARBA" id="ARBA00022723"/>
    </source>
</evidence>
<keyword evidence="5" id="KW-0460">Magnesium</keyword>
<dbReference type="GO" id="GO:0005737">
    <property type="term" value="C:cytoplasm"/>
    <property type="evidence" value="ECO:0007669"/>
    <property type="project" value="TreeGrafter"/>
</dbReference>
<evidence type="ECO:0000256" key="1">
    <source>
        <dbReference type="ARBA" id="ARBA00001946"/>
    </source>
</evidence>